<dbReference type="PANTHER" id="PTHR18964">
    <property type="entry name" value="ROK (REPRESSOR, ORF, KINASE) FAMILY"/>
    <property type="match status" value="1"/>
</dbReference>
<dbReference type="Gene3D" id="3.30.420.40">
    <property type="match status" value="2"/>
</dbReference>
<evidence type="ECO:0000313" key="5">
    <source>
        <dbReference type="Proteomes" id="UP000886741"/>
    </source>
</evidence>
<dbReference type="AlphaFoldDB" id="A0A9D1FAL9"/>
<protein>
    <submittedName>
        <fullName evidence="4">ROK family transcriptional regulator</fullName>
    </submittedName>
</protein>
<keyword evidence="3" id="KW-0119">Carbohydrate metabolism</keyword>
<accession>A0A9D1FAL9</accession>
<name>A0A9D1FAL9_9FIRM</name>
<dbReference type="InterPro" id="IPR043129">
    <property type="entry name" value="ATPase_NBD"/>
</dbReference>
<dbReference type="Gene3D" id="1.10.10.10">
    <property type="entry name" value="Winged helix-like DNA-binding domain superfamily/Winged helix DNA-binding domain"/>
    <property type="match status" value="1"/>
</dbReference>
<dbReference type="InterPro" id="IPR036388">
    <property type="entry name" value="WH-like_DNA-bd_sf"/>
</dbReference>
<dbReference type="PANTHER" id="PTHR18964:SF149">
    <property type="entry name" value="BIFUNCTIONAL UDP-N-ACETYLGLUCOSAMINE 2-EPIMERASE_N-ACETYLMANNOSAMINE KINASE"/>
    <property type="match status" value="1"/>
</dbReference>
<dbReference type="SUPFAM" id="SSF53067">
    <property type="entry name" value="Actin-like ATPase domain"/>
    <property type="match status" value="1"/>
</dbReference>
<reference evidence="4" key="1">
    <citation type="submission" date="2020-10" db="EMBL/GenBank/DDBJ databases">
        <authorList>
            <person name="Gilroy R."/>
        </authorList>
    </citation>
    <scope>NUCLEOTIDE SEQUENCE</scope>
    <source>
        <strain evidence="4">ChiBcec16-1751</strain>
    </source>
</reference>
<reference evidence="4" key="2">
    <citation type="journal article" date="2021" name="PeerJ">
        <title>Extensive microbial diversity within the chicken gut microbiome revealed by metagenomics and culture.</title>
        <authorList>
            <person name="Gilroy R."/>
            <person name="Ravi A."/>
            <person name="Getino M."/>
            <person name="Pursley I."/>
            <person name="Horton D.L."/>
            <person name="Alikhan N.F."/>
            <person name="Baker D."/>
            <person name="Gharbi K."/>
            <person name="Hall N."/>
            <person name="Watson M."/>
            <person name="Adriaenssens E.M."/>
            <person name="Foster-Nyarko E."/>
            <person name="Jarju S."/>
            <person name="Secka A."/>
            <person name="Antonio M."/>
            <person name="Oren A."/>
            <person name="Chaudhuri R.R."/>
            <person name="La Ragione R."/>
            <person name="Hildebrand F."/>
            <person name="Pallen M.J."/>
        </authorList>
    </citation>
    <scope>NUCLEOTIDE SEQUENCE</scope>
    <source>
        <strain evidence="4">ChiBcec16-1751</strain>
    </source>
</reference>
<dbReference type="Pfam" id="PF00480">
    <property type="entry name" value="ROK"/>
    <property type="match status" value="1"/>
</dbReference>
<evidence type="ECO:0000313" key="4">
    <source>
        <dbReference type="EMBL" id="HIS65388.1"/>
    </source>
</evidence>
<evidence type="ECO:0000256" key="2">
    <source>
        <dbReference type="ARBA" id="ARBA00006479"/>
    </source>
</evidence>
<comment type="function">
    <text evidence="1">Transcriptional repressor of xylose-utilizing enzymes.</text>
</comment>
<evidence type="ECO:0000256" key="1">
    <source>
        <dbReference type="ARBA" id="ARBA00002486"/>
    </source>
</evidence>
<dbReference type="GO" id="GO:0042732">
    <property type="term" value="P:D-xylose metabolic process"/>
    <property type="evidence" value="ECO:0007669"/>
    <property type="project" value="UniProtKB-KW"/>
</dbReference>
<dbReference type="InterPro" id="IPR011991">
    <property type="entry name" value="ArsR-like_HTH"/>
</dbReference>
<dbReference type="EMBL" id="DVJJ01000127">
    <property type="protein sequence ID" value="HIS65388.1"/>
    <property type="molecule type" value="Genomic_DNA"/>
</dbReference>
<dbReference type="InterPro" id="IPR036390">
    <property type="entry name" value="WH_DNA-bd_sf"/>
</dbReference>
<sequence>MEKNDTNAALRAHSRQSILQLIQQNGTISRAELARRLELSRSTVSENIAPLLQCGVLQEVGTAHAQRVGGRRPVLLQIQGEYCYFVAAELGLEQPIFALSDLNGCQLYRQVLTVRDSAPYAERLQQCIAAISTLLRQGNVPSGHLAMIALSSPGAFSGSDEQFLLNPEFENWDVRRLIDDLERHFQTHVLWANDINAATVGEYHQGAGQRVSNLLFMGCGMGIGMGMILDGNLYTGSRGSAGEIARVRVGRLNTPLRTQVEIPSLMDRIRMEAPPATRAAFRTPMENWEFQQVVQLWRNGDPFLYALVEDIGRALGEILITALSLLNCERVVFGGDYLVFESQLLPLLNQAVQREAFDPVEVVSSSLRQEAGLYGLISMAVEQQLQHIAMER</sequence>
<gene>
    <name evidence="4" type="ORF">IAA83_08480</name>
</gene>
<dbReference type="Pfam" id="PF13412">
    <property type="entry name" value="HTH_24"/>
    <property type="match status" value="1"/>
</dbReference>
<comment type="caution">
    <text evidence="4">The sequence shown here is derived from an EMBL/GenBank/DDBJ whole genome shotgun (WGS) entry which is preliminary data.</text>
</comment>
<keyword evidence="3" id="KW-0859">Xylose metabolism</keyword>
<evidence type="ECO:0000256" key="3">
    <source>
        <dbReference type="ARBA" id="ARBA00022629"/>
    </source>
</evidence>
<dbReference type="Proteomes" id="UP000886741">
    <property type="component" value="Unassembled WGS sequence"/>
</dbReference>
<dbReference type="SUPFAM" id="SSF46785">
    <property type="entry name" value="Winged helix' DNA-binding domain"/>
    <property type="match status" value="1"/>
</dbReference>
<proteinExistence type="inferred from homology"/>
<dbReference type="InterPro" id="IPR000600">
    <property type="entry name" value="ROK"/>
</dbReference>
<organism evidence="4 5">
    <name type="scientific">Candidatus Avoscillospira avistercoris</name>
    <dbReference type="NCBI Taxonomy" id="2840707"/>
    <lineage>
        <taxon>Bacteria</taxon>
        <taxon>Bacillati</taxon>
        <taxon>Bacillota</taxon>
        <taxon>Clostridia</taxon>
        <taxon>Eubacteriales</taxon>
        <taxon>Oscillospiraceae</taxon>
        <taxon>Oscillospiraceae incertae sedis</taxon>
        <taxon>Candidatus Avoscillospira</taxon>
    </lineage>
</organism>
<dbReference type="CDD" id="cd00090">
    <property type="entry name" value="HTH_ARSR"/>
    <property type="match status" value="1"/>
</dbReference>
<comment type="similarity">
    <text evidence="2">Belongs to the ROK (NagC/XylR) family.</text>
</comment>